<comment type="caution">
    <text evidence="6">The sequence shown here is derived from an EMBL/GenBank/DDBJ whole genome shotgun (WGS) entry which is preliminary data.</text>
</comment>
<dbReference type="GO" id="GO:0062192">
    <property type="term" value="F:L-rhamnose mutarotase activity"/>
    <property type="evidence" value="ECO:0007669"/>
    <property type="project" value="UniProtKB-UniRule"/>
</dbReference>
<dbReference type="PANTHER" id="PTHR34389:SF2">
    <property type="entry name" value="L-RHAMNOSE MUTAROTASE"/>
    <property type="match status" value="1"/>
</dbReference>
<reference evidence="6 7" key="1">
    <citation type="journal article" date="2010" name="J. Bacteriol.">
        <title>Genome sequence of Lentisphaera araneosa HTCC2155T, the type species of the order Lentisphaerales in the phylum Lentisphaerae.</title>
        <authorList>
            <person name="Thrash J.C."/>
            <person name="Cho J.C."/>
            <person name="Vergin K.L."/>
            <person name="Morris R.M."/>
            <person name="Giovannoni S.J."/>
        </authorList>
    </citation>
    <scope>NUCLEOTIDE SEQUENCE [LARGE SCALE GENOMIC DNA]</scope>
    <source>
        <strain evidence="6 7">HTCC2155</strain>
    </source>
</reference>
<dbReference type="EC" id="5.1.3.32" evidence="5"/>
<dbReference type="HAMAP" id="MF_01663">
    <property type="entry name" value="L_rham_rotase"/>
    <property type="match status" value="1"/>
</dbReference>
<dbReference type="NCBIfam" id="TIGR02625">
    <property type="entry name" value="YiiL_rotase"/>
    <property type="match status" value="1"/>
</dbReference>
<dbReference type="AlphaFoldDB" id="A6DNI7"/>
<dbReference type="Proteomes" id="UP000004947">
    <property type="component" value="Unassembled WGS sequence"/>
</dbReference>
<dbReference type="GO" id="GO:0005737">
    <property type="term" value="C:cytoplasm"/>
    <property type="evidence" value="ECO:0007669"/>
    <property type="project" value="InterPro"/>
</dbReference>
<dbReference type="OrthoDB" id="9799608at2"/>
<keyword evidence="1" id="KW-0963">Cytoplasm</keyword>
<dbReference type="Gene3D" id="3.30.70.100">
    <property type="match status" value="1"/>
</dbReference>
<protein>
    <recommendedName>
        <fullName evidence="5">L-rhamnose mutarotase</fullName>
        <ecNumber evidence="5">5.1.3.32</ecNumber>
    </recommendedName>
</protein>
<dbReference type="Pfam" id="PF05336">
    <property type="entry name" value="rhaM"/>
    <property type="match status" value="1"/>
</dbReference>
<dbReference type="InterPro" id="IPR013448">
    <property type="entry name" value="L-rhamnose_mutarotase"/>
</dbReference>
<dbReference type="InterPro" id="IPR011008">
    <property type="entry name" value="Dimeric_a/b-barrel"/>
</dbReference>
<evidence type="ECO:0000256" key="3">
    <source>
        <dbReference type="ARBA" id="ARBA00023277"/>
    </source>
</evidence>
<proteinExistence type="inferred from homology"/>
<organism evidence="6 7">
    <name type="scientific">Lentisphaera araneosa HTCC2155</name>
    <dbReference type="NCBI Taxonomy" id="313628"/>
    <lineage>
        <taxon>Bacteria</taxon>
        <taxon>Pseudomonadati</taxon>
        <taxon>Lentisphaerota</taxon>
        <taxon>Lentisphaeria</taxon>
        <taxon>Lentisphaerales</taxon>
        <taxon>Lentisphaeraceae</taxon>
        <taxon>Lentisphaera</taxon>
    </lineage>
</organism>
<gene>
    <name evidence="6" type="ORF">LNTAR_06804</name>
</gene>
<dbReference type="eggNOG" id="COG3254">
    <property type="taxonomic scope" value="Bacteria"/>
</dbReference>
<dbReference type="SUPFAM" id="SSF54909">
    <property type="entry name" value="Dimeric alpha+beta barrel"/>
    <property type="match status" value="1"/>
</dbReference>
<evidence type="ECO:0000313" key="6">
    <source>
        <dbReference type="EMBL" id="EDM26935.1"/>
    </source>
</evidence>
<dbReference type="GO" id="GO:0019301">
    <property type="term" value="P:rhamnose catabolic process"/>
    <property type="evidence" value="ECO:0007669"/>
    <property type="project" value="UniProtKB-UniRule"/>
</dbReference>
<evidence type="ECO:0000256" key="4">
    <source>
        <dbReference type="ARBA" id="ARBA00023308"/>
    </source>
</evidence>
<evidence type="ECO:0000256" key="2">
    <source>
        <dbReference type="ARBA" id="ARBA00023235"/>
    </source>
</evidence>
<dbReference type="EMBL" id="ABCK01000013">
    <property type="protein sequence ID" value="EDM26935.1"/>
    <property type="molecule type" value="Genomic_DNA"/>
</dbReference>
<evidence type="ECO:0000313" key="7">
    <source>
        <dbReference type="Proteomes" id="UP000004947"/>
    </source>
</evidence>
<evidence type="ECO:0000256" key="5">
    <source>
        <dbReference type="NCBIfam" id="TIGR02625"/>
    </source>
</evidence>
<keyword evidence="7" id="KW-1185">Reference proteome</keyword>
<dbReference type="InterPro" id="IPR008000">
    <property type="entry name" value="Rham/fucose_mutarotase"/>
</dbReference>
<dbReference type="RefSeq" id="WP_007279425.1">
    <property type="nucleotide sequence ID" value="NZ_ABCK01000013.1"/>
</dbReference>
<keyword evidence="2" id="KW-0413">Isomerase</keyword>
<keyword evidence="4" id="KW-0684">Rhamnose metabolism</keyword>
<keyword evidence="3" id="KW-0119">Carbohydrate metabolism</keyword>
<dbReference type="PANTHER" id="PTHR34389">
    <property type="entry name" value="L-RHAMNOSE MUTAROTASE"/>
    <property type="match status" value="1"/>
</dbReference>
<evidence type="ECO:0000256" key="1">
    <source>
        <dbReference type="ARBA" id="ARBA00022490"/>
    </source>
</evidence>
<accession>A6DNI7</accession>
<sequence>MTRVGLKMKLTPGVEAEYKKRHNEIWPELKQKLTELGVYDYVIYLDQETHILFASLKLKENHSADSIPDQEIVKKWWAYMQDIMETKADHSPVEVTLQEVFYMD</sequence>
<name>A6DNI7_9BACT</name>
<dbReference type="STRING" id="313628.LNTAR_06804"/>